<dbReference type="InterPro" id="IPR013126">
    <property type="entry name" value="Hsp_70_fam"/>
</dbReference>
<keyword evidence="3" id="KW-0067">ATP-binding</keyword>
<evidence type="ECO:0000256" key="2">
    <source>
        <dbReference type="ARBA" id="ARBA00022741"/>
    </source>
</evidence>
<sequence length="813" mass="85356">MSDSKKHPAIGIDLGTTFSAVAYLGPDGRPETVRNAEGDLTTPSAVFFDHKHPIVGIEAVEAGLLEPDRLAQFAKRDIGESYYEKRICGKHLPAEVIQALILRKLKEDTELTLGDVQQAVVTVPAFFNEPCRKATQDAGRLAGLDVLDIINEPTAAAICYGVQQGFLSPSGESEHTETVLVYDLGGGTFDVTVMKIEGGRFNTIATAGDVYLGGIDWDKRIVDFIAETFQEQHGVDPREDVQAMPELMRKANQTKHALTQRESVTVAFAHEGMRMRTELSQQAFSDRCMDLVDRTIMTVQLVLDDAGITWKDLTRLILVGGSTRMPMIRSELESCSSMALDRSLSPDEAVSHGAALYAGMLLNGQQGQPGAISVSNVNSHDLGVLAIDPKTGEPRRQIMIPRNSSLPARKTVRFRTHSDNQANVKIEIVEGGDDRGTNATKIGKCVVDDLPRGTRKGTNVDVQFDYATDGRLRVRAALPEVDRKISMTLNRAAGLSDDEVESWINVLDTGFSDAALAELPELDQAFTDSEIESSDKDLPGDTSPSDTIPTELESDPFGGGLPETGTATAAAIPFIELGDPVKKETAAPQINVAGSAVAGSAVAGSAVAGSAVAETPASPVELQPLDASPPGTLGTIPAAQILPEPDSSQINSVLDFTPVDDAAAAPIPATPIPATPIPATPIPATPIPAVKQAPAVAPMIQPAGKQPPPAKAAPLGDAPLPDFMATKKPATSTGPAISIGEETSKPKANSSDIAALASLGDGQPQVKASAPVILTDSGAAPAKKANAAPVISISDAPPSGKKKSGGLFGKKKK</sequence>
<feature type="compositionally biased region" description="Basic residues" evidence="5">
    <location>
        <begin position="800"/>
        <end position="813"/>
    </location>
</feature>
<dbReference type="Gene3D" id="2.60.34.10">
    <property type="entry name" value="Substrate Binding Domain Of DNAk, Chain A, domain 1"/>
    <property type="match status" value="1"/>
</dbReference>
<keyword evidence="2" id="KW-0547">Nucleotide-binding</keyword>
<dbReference type="PROSITE" id="PS00297">
    <property type="entry name" value="HSP70_1"/>
    <property type="match status" value="1"/>
</dbReference>
<dbReference type="Proteomes" id="UP000315003">
    <property type="component" value="Chromosome"/>
</dbReference>
<dbReference type="Gene3D" id="3.30.420.40">
    <property type="match status" value="2"/>
</dbReference>
<dbReference type="InterPro" id="IPR043129">
    <property type="entry name" value="ATPase_NBD"/>
</dbReference>
<feature type="region of interest" description="Disordered" evidence="5">
    <location>
        <begin position="778"/>
        <end position="813"/>
    </location>
</feature>
<dbReference type="PANTHER" id="PTHR19375">
    <property type="entry name" value="HEAT SHOCK PROTEIN 70KDA"/>
    <property type="match status" value="1"/>
</dbReference>
<organism evidence="6 7">
    <name type="scientific">Stieleria bergensis</name>
    <dbReference type="NCBI Taxonomy" id="2528025"/>
    <lineage>
        <taxon>Bacteria</taxon>
        <taxon>Pseudomonadati</taxon>
        <taxon>Planctomycetota</taxon>
        <taxon>Planctomycetia</taxon>
        <taxon>Pirellulales</taxon>
        <taxon>Pirellulaceae</taxon>
        <taxon>Stieleria</taxon>
    </lineage>
</organism>
<keyword evidence="7" id="KW-1185">Reference proteome</keyword>
<dbReference type="GO" id="GO:0140662">
    <property type="term" value="F:ATP-dependent protein folding chaperone"/>
    <property type="evidence" value="ECO:0007669"/>
    <property type="project" value="InterPro"/>
</dbReference>
<reference evidence="6 7" key="1">
    <citation type="submission" date="2019-02" db="EMBL/GenBank/DDBJ databases">
        <title>Deep-cultivation of Planctomycetes and their phenomic and genomic characterization uncovers novel biology.</title>
        <authorList>
            <person name="Wiegand S."/>
            <person name="Jogler M."/>
            <person name="Boedeker C."/>
            <person name="Pinto D."/>
            <person name="Vollmers J."/>
            <person name="Rivas-Marin E."/>
            <person name="Kohn T."/>
            <person name="Peeters S.H."/>
            <person name="Heuer A."/>
            <person name="Rast P."/>
            <person name="Oberbeckmann S."/>
            <person name="Bunk B."/>
            <person name="Jeske O."/>
            <person name="Meyerdierks A."/>
            <person name="Storesund J.E."/>
            <person name="Kallscheuer N."/>
            <person name="Luecker S."/>
            <person name="Lage O.M."/>
            <person name="Pohl T."/>
            <person name="Merkel B.J."/>
            <person name="Hornburger P."/>
            <person name="Mueller R.-W."/>
            <person name="Bruemmer F."/>
            <person name="Labrenz M."/>
            <person name="Spormann A.M."/>
            <person name="Op den Camp H."/>
            <person name="Overmann J."/>
            <person name="Amann R."/>
            <person name="Jetten M.S.M."/>
            <person name="Mascher T."/>
            <person name="Medema M.H."/>
            <person name="Devos D.P."/>
            <person name="Kaster A.-K."/>
            <person name="Ovreas L."/>
            <person name="Rohde M."/>
            <person name="Galperin M.Y."/>
            <person name="Jogler C."/>
        </authorList>
    </citation>
    <scope>NUCLEOTIDE SEQUENCE [LARGE SCALE GENOMIC DNA]</scope>
    <source>
        <strain evidence="6 7">SV_7m_r</strain>
    </source>
</reference>
<dbReference type="EMBL" id="CP036272">
    <property type="protein sequence ID" value="QDT58198.1"/>
    <property type="molecule type" value="Genomic_DNA"/>
</dbReference>
<dbReference type="FunFam" id="3.30.420.40:FF:000545">
    <property type="entry name" value="Endoplasmic reticulum chaperone BiP"/>
    <property type="match status" value="1"/>
</dbReference>
<evidence type="ECO:0000256" key="1">
    <source>
        <dbReference type="ARBA" id="ARBA00007381"/>
    </source>
</evidence>
<evidence type="ECO:0000256" key="5">
    <source>
        <dbReference type="SAM" id="MobiDB-lite"/>
    </source>
</evidence>
<feature type="region of interest" description="Disordered" evidence="5">
    <location>
        <begin position="530"/>
        <end position="565"/>
    </location>
</feature>
<evidence type="ECO:0000256" key="4">
    <source>
        <dbReference type="ARBA" id="ARBA00023186"/>
    </source>
</evidence>
<dbReference type="InterPro" id="IPR029047">
    <property type="entry name" value="HSP70_peptide-bd_sf"/>
</dbReference>
<dbReference type="CDD" id="cd24029">
    <property type="entry name" value="ASKHA_NBD_HSP70_DnaK_HscA_HscC"/>
    <property type="match status" value="1"/>
</dbReference>
<dbReference type="PROSITE" id="PS01036">
    <property type="entry name" value="HSP70_3"/>
    <property type="match status" value="1"/>
</dbReference>
<protein>
    <submittedName>
        <fullName evidence="6">Chaperone protein dnaK2</fullName>
    </submittedName>
</protein>
<dbReference type="RefSeq" id="WP_145269176.1">
    <property type="nucleotide sequence ID" value="NZ_CP036272.1"/>
</dbReference>
<dbReference type="Pfam" id="PF00012">
    <property type="entry name" value="HSP70"/>
    <property type="match status" value="1"/>
</dbReference>
<feature type="compositionally biased region" description="Low complexity" evidence="5">
    <location>
        <begin position="779"/>
        <end position="789"/>
    </location>
</feature>
<dbReference type="InterPro" id="IPR018181">
    <property type="entry name" value="Heat_shock_70_CS"/>
</dbReference>
<dbReference type="PRINTS" id="PR00301">
    <property type="entry name" value="HEATSHOCK70"/>
</dbReference>
<dbReference type="PROSITE" id="PS00329">
    <property type="entry name" value="HSP70_2"/>
    <property type="match status" value="1"/>
</dbReference>
<keyword evidence="4" id="KW-0143">Chaperone</keyword>
<name>A0A517SQ06_9BACT</name>
<feature type="region of interest" description="Disordered" evidence="5">
    <location>
        <begin position="728"/>
        <end position="766"/>
    </location>
</feature>
<dbReference type="Gene3D" id="3.90.640.10">
    <property type="entry name" value="Actin, Chain A, domain 4"/>
    <property type="match status" value="1"/>
</dbReference>
<dbReference type="SUPFAM" id="SSF53067">
    <property type="entry name" value="Actin-like ATPase domain"/>
    <property type="match status" value="2"/>
</dbReference>
<dbReference type="GO" id="GO:0005524">
    <property type="term" value="F:ATP binding"/>
    <property type="evidence" value="ECO:0007669"/>
    <property type="project" value="UniProtKB-KW"/>
</dbReference>
<proteinExistence type="inferred from homology"/>
<evidence type="ECO:0000313" key="7">
    <source>
        <dbReference type="Proteomes" id="UP000315003"/>
    </source>
</evidence>
<evidence type="ECO:0000256" key="3">
    <source>
        <dbReference type="ARBA" id="ARBA00022840"/>
    </source>
</evidence>
<accession>A0A517SQ06</accession>
<dbReference type="OrthoDB" id="9766019at2"/>
<dbReference type="SUPFAM" id="SSF100920">
    <property type="entry name" value="Heat shock protein 70kD (HSP70), peptide-binding domain"/>
    <property type="match status" value="1"/>
</dbReference>
<comment type="similarity">
    <text evidence="1">Belongs to the heat shock protein 70 family.</text>
</comment>
<gene>
    <name evidence="6" type="primary">dnaK2</name>
    <name evidence="6" type="ORF">SV7mr_06870</name>
</gene>
<evidence type="ECO:0000313" key="6">
    <source>
        <dbReference type="EMBL" id="QDT58198.1"/>
    </source>
</evidence>
<dbReference type="AlphaFoldDB" id="A0A517SQ06"/>
<dbReference type="FunFam" id="3.90.640.10:FF:000003">
    <property type="entry name" value="Molecular chaperone DnaK"/>
    <property type="match status" value="1"/>
</dbReference>